<keyword evidence="4" id="KW-0548">Nucleotidyltransferase</keyword>
<feature type="domain" description="HAT C-terminal dimerisation" evidence="2">
    <location>
        <begin position="243"/>
        <end position="296"/>
    </location>
</feature>
<feature type="region of interest" description="Disordered" evidence="1">
    <location>
        <begin position="326"/>
        <end position="346"/>
    </location>
</feature>
<dbReference type="EMBL" id="BQNB010015565">
    <property type="protein sequence ID" value="GJT41478.1"/>
    <property type="molecule type" value="Genomic_DNA"/>
</dbReference>
<name>A0ABQ5DS53_9ASTR</name>
<dbReference type="Proteomes" id="UP001151760">
    <property type="component" value="Unassembled WGS sequence"/>
</dbReference>
<accession>A0ABQ5DS53</accession>
<feature type="domain" description="Reverse transcriptase zinc-binding" evidence="3">
    <location>
        <begin position="59"/>
        <end position="143"/>
    </location>
</feature>
<dbReference type="SUPFAM" id="SSF53098">
    <property type="entry name" value="Ribonuclease H-like"/>
    <property type="match status" value="1"/>
</dbReference>
<reference evidence="4" key="1">
    <citation type="journal article" date="2022" name="Int. J. Mol. Sci.">
        <title>Draft Genome of Tanacetum Coccineum: Genomic Comparison of Closely Related Tanacetum-Family Plants.</title>
        <authorList>
            <person name="Yamashiro T."/>
            <person name="Shiraishi A."/>
            <person name="Nakayama K."/>
            <person name="Satake H."/>
        </authorList>
    </citation>
    <scope>NUCLEOTIDE SEQUENCE</scope>
</reference>
<keyword evidence="5" id="KW-1185">Reference proteome</keyword>
<dbReference type="InterPro" id="IPR012337">
    <property type="entry name" value="RNaseH-like_sf"/>
</dbReference>
<dbReference type="GO" id="GO:0003964">
    <property type="term" value="F:RNA-directed DNA polymerase activity"/>
    <property type="evidence" value="ECO:0007669"/>
    <property type="project" value="UniProtKB-KW"/>
</dbReference>
<keyword evidence="4" id="KW-0695">RNA-directed DNA polymerase</keyword>
<reference evidence="4" key="2">
    <citation type="submission" date="2022-01" db="EMBL/GenBank/DDBJ databases">
        <authorList>
            <person name="Yamashiro T."/>
            <person name="Shiraishi A."/>
            <person name="Satake H."/>
            <person name="Nakayama K."/>
        </authorList>
    </citation>
    <scope>NUCLEOTIDE SEQUENCE</scope>
</reference>
<dbReference type="InterPro" id="IPR008906">
    <property type="entry name" value="HATC_C_dom"/>
</dbReference>
<comment type="caution">
    <text evidence="4">The sequence shown here is derived from an EMBL/GenBank/DDBJ whole genome shotgun (WGS) entry which is preliminary data.</text>
</comment>
<feature type="region of interest" description="Disordered" evidence="1">
    <location>
        <begin position="1"/>
        <end position="26"/>
    </location>
</feature>
<protein>
    <submittedName>
        <fullName evidence="4">RNA-directed DNA polymerase, eukaryota</fullName>
    </submittedName>
</protein>
<evidence type="ECO:0000256" key="1">
    <source>
        <dbReference type="SAM" id="MobiDB-lite"/>
    </source>
</evidence>
<sequence length="355" mass="40895">MELSSDLAVGAQSRGKASRHPRGGCEQDQFQKLEDLVRLVILTPIDDRWIWGLENTGEFSVASVRRLIDDKMLPSLECKTRWINYVPIKVNVHAWKVMTDSLPTRFNISRRGISIDYILCANCDTGVETSRHLFFSCRMAREVMKLITRWWNVPESDFDSYEEWLAWFENVRLPLKNKKMLEGVFYVLWWLLWWFRNKTIFEPALNPCFNVHGVEFLIESMSTDLEFFDDSYATKAKNGSPTIWKANETMFPVLSRMAMDILSVQATSVASESAFSTSGRVLSFRRTRLTPESLEMYFEEEILDAEVQENEAILLSDEEIALDAASREGSMSGPGSGGEEAADYRHGYDVYQDDY</sequence>
<organism evidence="4 5">
    <name type="scientific">Tanacetum coccineum</name>
    <dbReference type="NCBI Taxonomy" id="301880"/>
    <lineage>
        <taxon>Eukaryota</taxon>
        <taxon>Viridiplantae</taxon>
        <taxon>Streptophyta</taxon>
        <taxon>Embryophyta</taxon>
        <taxon>Tracheophyta</taxon>
        <taxon>Spermatophyta</taxon>
        <taxon>Magnoliopsida</taxon>
        <taxon>eudicotyledons</taxon>
        <taxon>Gunneridae</taxon>
        <taxon>Pentapetalae</taxon>
        <taxon>asterids</taxon>
        <taxon>campanulids</taxon>
        <taxon>Asterales</taxon>
        <taxon>Asteraceae</taxon>
        <taxon>Asteroideae</taxon>
        <taxon>Anthemideae</taxon>
        <taxon>Anthemidinae</taxon>
        <taxon>Tanacetum</taxon>
    </lineage>
</organism>
<evidence type="ECO:0000259" key="3">
    <source>
        <dbReference type="Pfam" id="PF13966"/>
    </source>
</evidence>
<keyword evidence="4" id="KW-0808">Transferase</keyword>
<evidence type="ECO:0000259" key="2">
    <source>
        <dbReference type="Pfam" id="PF05699"/>
    </source>
</evidence>
<evidence type="ECO:0000313" key="4">
    <source>
        <dbReference type="EMBL" id="GJT41478.1"/>
    </source>
</evidence>
<evidence type="ECO:0000313" key="5">
    <source>
        <dbReference type="Proteomes" id="UP001151760"/>
    </source>
</evidence>
<gene>
    <name evidence="4" type="ORF">Tco_0941343</name>
</gene>
<dbReference type="Pfam" id="PF13966">
    <property type="entry name" value="zf-RVT"/>
    <property type="match status" value="1"/>
</dbReference>
<dbReference type="Pfam" id="PF05699">
    <property type="entry name" value="Dimer_Tnp_hAT"/>
    <property type="match status" value="1"/>
</dbReference>
<dbReference type="PANTHER" id="PTHR33116:SF79">
    <property type="entry name" value="REVERSE TRANSCRIPTASE DOMAIN, ZINC FINGER, CCHC-TYPE-RELATED"/>
    <property type="match status" value="1"/>
</dbReference>
<dbReference type="InterPro" id="IPR026960">
    <property type="entry name" value="RVT-Znf"/>
</dbReference>
<dbReference type="PANTHER" id="PTHR33116">
    <property type="entry name" value="REVERSE TRANSCRIPTASE ZINC-BINDING DOMAIN-CONTAINING PROTEIN-RELATED-RELATED"/>
    <property type="match status" value="1"/>
</dbReference>
<proteinExistence type="predicted"/>